<dbReference type="Proteomes" id="UP000632289">
    <property type="component" value="Unassembled WGS sequence"/>
</dbReference>
<dbReference type="InterPro" id="IPR017520">
    <property type="entry name" value="CHP03086"/>
</dbReference>
<dbReference type="InterPro" id="IPR034660">
    <property type="entry name" value="DinB/YfiT-like"/>
</dbReference>
<sequence length="204" mass="21073">MTPWPDGTELLERAIGYALGALADVAVPALGRPTPCRGWDLRTLLRHLDASLGALREGVERGRVTPEPTCEASGDVADPVPGVRERAARLLAAATAAQRSAGGAPRAASRGARPLALGAVTSAGALEIAVHGWDVHRARGRLDRPVPGALAVELLRLAPLLVPPGSSARAPLFAAVRAVPLSASPGERLLAYLGRDPRVPPAHP</sequence>
<dbReference type="NCBIfam" id="TIGR03083">
    <property type="entry name" value="maleylpyruvate isomerase family mycothiol-dependent enzyme"/>
    <property type="match status" value="1"/>
</dbReference>
<reference evidence="2" key="1">
    <citation type="submission" date="2020-09" db="EMBL/GenBank/DDBJ databases">
        <title>Secondary metabolite and genome analysis of marine Streptomyces chumphonensis KK1-2T.</title>
        <authorList>
            <person name="Phongsopitanun W."/>
            <person name="Kanchanasin P."/>
            <person name="Pittayakhajonwut P."/>
            <person name="Suwanborirux K."/>
            <person name="Tanasupawat S."/>
        </authorList>
    </citation>
    <scope>NUCLEOTIDE SEQUENCE</scope>
    <source>
        <strain evidence="2">KK1-2</strain>
    </source>
</reference>
<keyword evidence="3" id="KW-1185">Reference proteome</keyword>
<dbReference type="NCBIfam" id="TIGR03086">
    <property type="entry name" value="TIGR03086 family metal-binding protein"/>
    <property type="match status" value="1"/>
</dbReference>
<dbReference type="AlphaFoldDB" id="A0A927F3D8"/>
<evidence type="ECO:0000313" key="2">
    <source>
        <dbReference type="EMBL" id="MBD3934493.1"/>
    </source>
</evidence>
<dbReference type="SUPFAM" id="SSF109854">
    <property type="entry name" value="DinB/YfiT-like putative metalloenzymes"/>
    <property type="match status" value="1"/>
</dbReference>
<organism evidence="2 3">
    <name type="scientific">Streptomyces chumphonensis</name>
    <dbReference type="NCBI Taxonomy" id="1214925"/>
    <lineage>
        <taxon>Bacteria</taxon>
        <taxon>Bacillati</taxon>
        <taxon>Actinomycetota</taxon>
        <taxon>Actinomycetes</taxon>
        <taxon>Kitasatosporales</taxon>
        <taxon>Streptomycetaceae</taxon>
        <taxon>Streptomyces</taxon>
    </lineage>
</organism>
<protein>
    <submittedName>
        <fullName evidence="2">TIGR03086 family protein</fullName>
    </submittedName>
</protein>
<gene>
    <name evidence="2" type="ORF">IF129_23380</name>
</gene>
<feature type="domain" description="Mycothiol-dependent maleylpyruvate isomerase metal-binding" evidence="1">
    <location>
        <begin position="19"/>
        <end position="135"/>
    </location>
</feature>
<dbReference type="Gene3D" id="1.20.120.450">
    <property type="entry name" value="dinb family like domain"/>
    <property type="match status" value="1"/>
</dbReference>
<dbReference type="EMBL" id="JACXYU010000017">
    <property type="protein sequence ID" value="MBD3934493.1"/>
    <property type="molecule type" value="Genomic_DNA"/>
</dbReference>
<name>A0A927F3D8_9ACTN</name>
<evidence type="ECO:0000313" key="3">
    <source>
        <dbReference type="Proteomes" id="UP000632289"/>
    </source>
</evidence>
<dbReference type="InterPro" id="IPR024344">
    <property type="entry name" value="MDMPI_metal-binding"/>
</dbReference>
<comment type="caution">
    <text evidence="2">The sequence shown here is derived from an EMBL/GenBank/DDBJ whole genome shotgun (WGS) entry which is preliminary data.</text>
</comment>
<evidence type="ECO:0000259" key="1">
    <source>
        <dbReference type="Pfam" id="PF11716"/>
    </source>
</evidence>
<dbReference type="GO" id="GO:0046872">
    <property type="term" value="F:metal ion binding"/>
    <property type="evidence" value="ECO:0007669"/>
    <property type="project" value="InterPro"/>
</dbReference>
<accession>A0A927F3D8</accession>
<dbReference type="RefSeq" id="WP_191211790.1">
    <property type="nucleotide sequence ID" value="NZ_BAABKL010000050.1"/>
</dbReference>
<dbReference type="Pfam" id="PF11716">
    <property type="entry name" value="MDMPI_N"/>
    <property type="match status" value="1"/>
</dbReference>
<proteinExistence type="predicted"/>
<dbReference type="InterPro" id="IPR017517">
    <property type="entry name" value="Maleyloyr_isom"/>
</dbReference>